<feature type="domain" description="TFIIS central" evidence="6">
    <location>
        <begin position="341"/>
        <end position="463"/>
    </location>
</feature>
<keyword evidence="2" id="KW-0863">Zinc-finger</keyword>
<evidence type="ECO:0000256" key="3">
    <source>
        <dbReference type="ARBA" id="ARBA00022833"/>
    </source>
</evidence>
<proteinExistence type="predicted"/>
<feature type="region of interest" description="Disordered" evidence="5">
    <location>
        <begin position="600"/>
        <end position="625"/>
    </location>
</feature>
<dbReference type="PROSITE" id="PS51321">
    <property type="entry name" value="TFIIS_CENTRAL"/>
    <property type="match status" value="1"/>
</dbReference>
<evidence type="ECO:0000256" key="5">
    <source>
        <dbReference type="SAM" id="MobiDB-lite"/>
    </source>
</evidence>
<evidence type="ECO:0000259" key="6">
    <source>
        <dbReference type="PROSITE" id="PS51321"/>
    </source>
</evidence>
<feature type="compositionally biased region" description="Gly residues" evidence="5">
    <location>
        <begin position="202"/>
        <end position="218"/>
    </location>
</feature>
<evidence type="ECO:0000313" key="7">
    <source>
        <dbReference type="EMBL" id="KAK9901377.1"/>
    </source>
</evidence>
<dbReference type="CDD" id="cd21538">
    <property type="entry name" value="SPOC_TFIIS"/>
    <property type="match status" value="1"/>
</dbReference>
<feature type="compositionally biased region" description="Acidic residues" evidence="5">
    <location>
        <begin position="142"/>
        <end position="157"/>
    </location>
</feature>
<feature type="region of interest" description="Disordered" evidence="5">
    <location>
        <begin position="945"/>
        <end position="1179"/>
    </location>
</feature>
<feature type="compositionally biased region" description="Low complexity" evidence="5">
    <location>
        <begin position="543"/>
        <end position="562"/>
    </location>
</feature>
<feature type="compositionally biased region" description="Pro residues" evidence="5">
    <location>
        <begin position="1076"/>
        <end position="1112"/>
    </location>
</feature>
<feature type="compositionally biased region" description="Acidic residues" evidence="5">
    <location>
        <begin position="163"/>
        <end position="174"/>
    </location>
</feature>
<keyword evidence="3" id="KW-0862">Zinc</keyword>
<protein>
    <recommendedName>
        <fullName evidence="6">TFIIS central domain-containing protein</fullName>
    </recommendedName>
</protein>
<sequence length="1179" mass="125622">MTTQRSKRTIKAPKKYLEAEELDDEDSPSPKREVLRLMREDEVTDDLLNRVLYLYWDDYGKWYRARIKKYDPTKAVADIYYMDTIEKEVGTEMLPLIAKGEAAFREHRAKGHKLRDGEVELPEEFVGKKDPQPGEWESTPEGSEDESDEEGEGEDGEERGNEDSDNDDNDDDVSGGDKGRGPGSRKRSRDSAEDDSSSEGESGPGGAAGGTRGRGGTGAAAAPESKAGRRARPGTGGVQATAAKRSRVEPQAAVPSKRQVTPSTKAQELLEAGRRGSREEDFRAAERASKNLLASILGKKAAAPPQQFYGADQPKPHPKQAAPSVAPKLAKSASNAKETEFREKQRRDMKESLTRALEELKAAGHEGDLPDPDMVAQRIEARMYKHFGGVNREYGARNRSIQFNLADKANPDFRAKVLRGDLEPAKLMTMQNQEMASEEKQQWRAQKEEESLKNSVLDTATAALFSTAAALEARGRTGDSAAIDWRTNTLAASPPRSGPGDDAAAAPAAEAATKREPNQATLASQPSGGATAGSAGKETAAKPTANGTSAPPTSAPPTSVAPAFDWNSIKAQTLQEASKQDKEQPSDFKLSKEQDALKKEIDEDNGNGHEHVKTEGTSADEAMDTPNEREAELDTLDFSPDSFWNVLPDLAPLIASSSGRTPDAWSGKIAVPGVQTFDIAADYVGGTADISELMGETEVVIRGRLALEVLEKFCEELRGSRSRTCTAALVRCASAPEAFKELSDTYEGRQRCGVAQFGAGLEAYLLPGCELSERILKTSIRSAPLETRGKIPRTVGDAEMLLLFVHRRDWHPMERAAAAEPKAEPAKGTPSSPGTSPEHPATEAYDPSALPATTSGPASVEHVPQMAPHASPAHSGRDPRATNGHSAQARQQQPVPLQAGALGPNQAGASGAPHQPPAKVELDFSALGQLAAMLGVGNVKLPAPAQPAISQGHDPRMAGQPQPMPYPQPGAFPGAPSSVHQQPVQWAPNHSQAPQQPQQQQQQQQPFQQQPAQFGQPQFAQSGQPFQQQQPPPVQAPGQGAVPSFTPPPTLPRPVTLPPPQPAPITLQPPGAVAPQPRPAAPITLRPPQPAGPPAPITLRPPGPITLRPPGPFVKATARRGGGGRVRGRGARGDRDGGRAAPAPDAPRSGRPKVMGPGAAAVAGYRPMSSPGHSDEGRR</sequence>
<dbReference type="Pfam" id="PF07744">
    <property type="entry name" value="SPOC"/>
    <property type="match status" value="1"/>
</dbReference>
<feature type="region of interest" description="Disordered" evidence="5">
    <location>
        <begin position="109"/>
        <end position="286"/>
    </location>
</feature>
<dbReference type="InterPro" id="IPR012921">
    <property type="entry name" value="SPOC_C"/>
</dbReference>
<dbReference type="SMART" id="SM00510">
    <property type="entry name" value="TFS2M"/>
    <property type="match status" value="1"/>
</dbReference>
<dbReference type="Gene3D" id="1.10.472.30">
    <property type="entry name" value="Transcription elongation factor S-II, central domain"/>
    <property type="match status" value="1"/>
</dbReference>
<dbReference type="EMBL" id="JALJOT010000018">
    <property type="protein sequence ID" value="KAK9901377.1"/>
    <property type="molecule type" value="Genomic_DNA"/>
</dbReference>
<feature type="compositionally biased region" description="Basic and acidic residues" evidence="5">
    <location>
        <begin position="600"/>
        <end position="614"/>
    </location>
</feature>
<feature type="compositionally biased region" description="Low complexity" evidence="5">
    <location>
        <begin position="991"/>
        <end position="1029"/>
    </location>
</feature>
<feature type="region of interest" description="Disordered" evidence="5">
    <location>
        <begin position="490"/>
        <end position="562"/>
    </location>
</feature>
<dbReference type="Proteomes" id="UP001491310">
    <property type="component" value="Unassembled WGS sequence"/>
</dbReference>
<feature type="region of interest" description="Disordered" evidence="5">
    <location>
        <begin position="304"/>
        <end position="372"/>
    </location>
</feature>
<accession>A0ABR2YB67</accession>
<feature type="compositionally biased region" description="Polar residues" evidence="5">
    <location>
        <begin position="978"/>
        <end position="990"/>
    </location>
</feature>
<feature type="compositionally biased region" description="Polar residues" evidence="5">
    <location>
        <begin position="518"/>
        <end position="528"/>
    </location>
</feature>
<dbReference type="PANTHER" id="PTHR11477">
    <property type="entry name" value="TRANSCRIPTION FACTOR S-II ZINC FINGER DOMAIN-CONTAINING PROTEIN"/>
    <property type="match status" value="1"/>
</dbReference>
<gene>
    <name evidence="7" type="ORF">WJX75_009289</name>
</gene>
<keyword evidence="1" id="KW-0479">Metal-binding</keyword>
<feature type="compositionally biased region" description="Pro residues" evidence="5">
    <location>
        <begin position="1045"/>
        <end position="1063"/>
    </location>
</feature>
<organism evidence="7 8">
    <name type="scientific">Coccomyxa subellipsoidea</name>
    <dbReference type="NCBI Taxonomy" id="248742"/>
    <lineage>
        <taxon>Eukaryota</taxon>
        <taxon>Viridiplantae</taxon>
        <taxon>Chlorophyta</taxon>
        <taxon>core chlorophytes</taxon>
        <taxon>Trebouxiophyceae</taxon>
        <taxon>Trebouxiophyceae incertae sedis</taxon>
        <taxon>Coccomyxaceae</taxon>
        <taxon>Coccomyxa</taxon>
    </lineage>
</organism>
<feature type="compositionally biased region" description="Basic and acidic residues" evidence="5">
    <location>
        <begin position="337"/>
        <end position="368"/>
    </location>
</feature>
<evidence type="ECO:0000256" key="2">
    <source>
        <dbReference type="ARBA" id="ARBA00022771"/>
    </source>
</evidence>
<dbReference type="InterPro" id="IPR036575">
    <property type="entry name" value="TFIIS_cen_dom_sf"/>
</dbReference>
<dbReference type="PANTHER" id="PTHR11477:SF0">
    <property type="entry name" value="IP08861P-RELATED"/>
    <property type="match status" value="1"/>
</dbReference>
<dbReference type="Pfam" id="PF07500">
    <property type="entry name" value="TFIIS_M"/>
    <property type="match status" value="1"/>
</dbReference>
<feature type="compositionally biased region" description="Basic and acidic residues" evidence="5">
    <location>
        <begin position="271"/>
        <end position="286"/>
    </location>
</feature>
<feature type="region of interest" description="Disordered" evidence="5">
    <location>
        <begin position="816"/>
        <end position="918"/>
    </location>
</feature>
<dbReference type="InterPro" id="IPR003618">
    <property type="entry name" value="TFIIS_cen_dom"/>
</dbReference>
<comment type="caution">
    <text evidence="7">The sequence shown here is derived from an EMBL/GenBank/DDBJ whole genome shotgun (WGS) entry which is preliminary data.</text>
</comment>
<feature type="compositionally biased region" description="Polar residues" evidence="5">
    <location>
        <begin position="883"/>
        <end position="895"/>
    </location>
</feature>
<keyword evidence="4" id="KW-0539">Nucleus</keyword>
<feature type="compositionally biased region" description="Low complexity" evidence="5">
    <location>
        <begin position="1139"/>
        <end position="1149"/>
    </location>
</feature>
<evidence type="ECO:0000256" key="4">
    <source>
        <dbReference type="ARBA" id="ARBA00023242"/>
    </source>
</evidence>
<dbReference type="SUPFAM" id="SSF46942">
    <property type="entry name" value="Elongation factor TFIIS domain 2"/>
    <property type="match status" value="1"/>
</dbReference>
<evidence type="ECO:0000313" key="8">
    <source>
        <dbReference type="Proteomes" id="UP001491310"/>
    </source>
</evidence>
<evidence type="ECO:0000256" key="1">
    <source>
        <dbReference type="ARBA" id="ARBA00022723"/>
    </source>
</evidence>
<keyword evidence="8" id="KW-1185">Reference proteome</keyword>
<name>A0ABR2YB67_9CHLO</name>
<reference evidence="7 8" key="1">
    <citation type="journal article" date="2024" name="Nat. Commun.">
        <title>Phylogenomics reveals the evolutionary origins of lichenization in chlorophyte algae.</title>
        <authorList>
            <person name="Puginier C."/>
            <person name="Libourel C."/>
            <person name="Otte J."/>
            <person name="Skaloud P."/>
            <person name="Haon M."/>
            <person name="Grisel S."/>
            <person name="Petersen M."/>
            <person name="Berrin J.G."/>
            <person name="Delaux P.M."/>
            <person name="Dal Grande F."/>
            <person name="Keller J."/>
        </authorList>
    </citation>
    <scope>NUCLEOTIDE SEQUENCE [LARGE SCALE GENOMIC DNA]</scope>
    <source>
        <strain evidence="7 8">SAG 216-7</strain>
    </source>
</reference>